<evidence type="ECO:0000313" key="1">
    <source>
        <dbReference type="EMBL" id="ECW0109270.1"/>
    </source>
</evidence>
<proteinExistence type="predicted"/>
<reference evidence="1" key="1">
    <citation type="submission" date="2019-09" db="EMBL/GenBank/DDBJ databases">
        <authorList>
            <consortium name="GenomeTrakr network: Whole genome sequencing for foodborne pathogen traceback"/>
        </authorList>
    </citation>
    <scope>NUCLEOTIDE SEQUENCE</scope>
    <source>
        <strain evidence="1">AUSMDU00020873</strain>
    </source>
</reference>
<dbReference type="AlphaFoldDB" id="A0A612HC02"/>
<sequence length="273" mass="31398">MTECNQHMAARRVIVHGDCWPVVVAVAHLVISALPESYCKTTHTLPDLLKQLSRQPGTTLILCLRPREHIFLFYALKQALLLHPVMVMSDDLMFSDQLVLKVFGDIPVIPHEKSSGTQQNGWLRNETPGQLKGALVDFLSSPDKIAVFSEVPLIFNNPERLMNYMSVLMFRETLAHGVTPAQRRLLEEIYKGRGKLSVLSRRLKTKEKRIWQEKNRLLVKNLGMRCRLREQLYGTRFCMDIQKTAFMTPTEAEYLYSTEDPPVTRANIHRCHT</sequence>
<protein>
    <submittedName>
        <fullName evidence="1">Transcriptional regulator</fullName>
    </submittedName>
</protein>
<name>A0A612HC02_SALET</name>
<organism evidence="1">
    <name type="scientific">Salmonella enterica I</name>
    <dbReference type="NCBI Taxonomy" id="59201"/>
    <lineage>
        <taxon>Bacteria</taxon>
        <taxon>Pseudomonadati</taxon>
        <taxon>Pseudomonadota</taxon>
        <taxon>Gammaproteobacteria</taxon>
        <taxon>Enterobacterales</taxon>
        <taxon>Enterobacteriaceae</taxon>
        <taxon>Salmonella</taxon>
    </lineage>
</organism>
<dbReference type="EMBL" id="AAKVAS010000027">
    <property type="protein sequence ID" value="ECW0109270.1"/>
    <property type="molecule type" value="Genomic_DNA"/>
</dbReference>
<gene>
    <name evidence="1" type="ORF">F3Q63_19085</name>
</gene>
<comment type="caution">
    <text evidence="1">The sequence shown here is derived from an EMBL/GenBank/DDBJ whole genome shotgun (WGS) entry which is preliminary data.</text>
</comment>
<accession>A0A612HC02</accession>